<feature type="domain" description="Glycosyltransferase RgtA/B/C/D-like" evidence="9">
    <location>
        <begin position="48"/>
        <end position="211"/>
    </location>
</feature>
<reference evidence="10 11" key="2">
    <citation type="journal article" date="2022" name="Microorganisms">
        <title>Complete Genome Sequences of Two Flavobacterium ammonificans Strains and a Flavobacterium ammoniigenes Strain of Ammonifying Bacterioplankton Isolated from Surface River Water.</title>
        <authorList>
            <person name="Suda W."/>
            <person name="Ogata Y."/>
            <person name="Shindo C."/>
            <person name="Watanabe K."/>
        </authorList>
    </citation>
    <scope>NUCLEOTIDE SEQUENCE [LARGE SCALE GENOMIC DNA]</scope>
    <source>
        <strain evidence="10 11">GENT5</strain>
    </source>
</reference>
<feature type="transmembrane region" description="Helical" evidence="8">
    <location>
        <begin position="278"/>
        <end position="296"/>
    </location>
</feature>
<feature type="transmembrane region" description="Helical" evidence="8">
    <location>
        <begin position="331"/>
        <end position="351"/>
    </location>
</feature>
<evidence type="ECO:0000313" key="11">
    <source>
        <dbReference type="Proteomes" id="UP001319867"/>
    </source>
</evidence>
<keyword evidence="4" id="KW-0808">Transferase</keyword>
<dbReference type="InterPro" id="IPR050297">
    <property type="entry name" value="LipidA_mod_glycosyltrf_83"/>
</dbReference>
<feature type="transmembrane region" description="Helical" evidence="8">
    <location>
        <begin position="193"/>
        <end position="213"/>
    </location>
</feature>
<evidence type="ECO:0000313" key="10">
    <source>
        <dbReference type="EMBL" id="BDB55399.1"/>
    </source>
</evidence>
<feature type="transmembrane region" description="Helical" evidence="8">
    <location>
        <begin position="246"/>
        <end position="266"/>
    </location>
</feature>
<evidence type="ECO:0000256" key="4">
    <source>
        <dbReference type="ARBA" id="ARBA00022679"/>
    </source>
</evidence>
<accession>A0ABN6L1L9</accession>
<organism evidence="10 11">
    <name type="scientific">Flavobacterium ammoniigenes</name>
    <dbReference type="NCBI Taxonomy" id="1751095"/>
    <lineage>
        <taxon>Bacteria</taxon>
        <taxon>Pseudomonadati</taxon>
        <taxon>Bacteroidota</taxon>
        <taxon>Flavobacteriia</taxon>
        <taxon>Flavobacteriales</taxon>
        <taxon>Flavobacteriaceae</taxon>
        <taxon>Flavobacterium</taxon>
    </lineage>
</organism>
<name>A0ABN6L1L9_9FLAO</name>
<keyword evidence="6 8" id="KW-1133">Transmembrane helix</keyword>
<comment type="subcellular location">
    <subcellularLocation>
        <location evidence="1">Cell membrane</location>
        <topology evidence="1">Multi-pass membrane protein</topology>
    </subcellularLocation>
</comment>
<feature type="transmembrane region" description="Helical" evidence="8">
    <location>
        <begin position="302"/>
        <end position="319"/>
    </location>
</feature>
<evidence type="ECO:0000256" key="8">
    <source>
        <dbReference type="SAM" id="Phobius"/>
    </source>
</evidence>
<proteinExistence type="predicted"/>
<keyword evidence="3" id="KW-0328">Glycosyltransferase</keyword>
<keyword evidence="2" id="KW-1003">Cell membrane</keyword>
<evidence type="ECO:0000256" key="1">
    <source>
        <dbReference type="ARBA" id="ARBA00004651"/>
    </source>
</evidence>
<keyword evidence="7 8" id="KW-0472">Membrane</keyword>
<dbReference type="PANTHER" id="PTHR33908">
    <property type="entry name" value="MANNOSYLTRANSFERASE YKCB-RELATED"/>
    <property type="match status" value="1"/>
</dbReference>
<evidence type="ECO:0000256" key="3">
    <source>
        <dbReference type="ARBA" id="ARBA00022676"/>
    </source>
</evidence>
<reference evidence="10 11" key="1">
    <citation type="journal article" date="2022" name="Int. J. Syst. Evol. Microbiol.">
        <title>Flavobacterium ammonificans sp. nov. and Flavobacterium ammoniigenes sp. nov., ammonifying bacteria isolated from surface river water.</title>
        <authorList>
            <person name="Watanabe K."/>
            <person name="Kitamura T."/>
            <person name="Ogata Y."/>
            <person name="Shindo C."/>
            <person name="Suda W."/>
        </authorList>
    </citation>
    <scope>NUCLEOTIDE SEQUENCE [LARGE SCALE GENOMIC DNA]</scope>
    <source>
        <strain evidence="10 11">GENT5</strain>
    </source>
</reference>
<dbReference type="Proteomes" id="UP001319867">
    <property type="component" value="Chromosome"/>
</dbReference>
<dbReference type="Pfam" id="PF13231">
    <property type="entry name" value="PMT_2"/>
    <property type="match status" value="1"/>
</dbReference>
<keyword evidence="11" id="KW-1185">Reference proteome</keyword>
<dbReference type="RefSeq" id="WP_229316782.1">
    <property type="nucleotide sequence ID" value="NZ_AP025184.1"/>
</dbReference>
<evidence type="ECO:0000259" key="9">
    <source>
        <dbReference type="Pfam" id="PF13231"/>
    </source>
</evidence>
<evidence type="ECO:0000256" key="5">
    <source>
        <dbReference type="ARBA" id="ARBA00022692"/>
    </source>
</evidence>
<evidence type="ECO:0000256" key="6">
    <source>
        <dbReference type="ARBA" id="ARBA00022989"/>
    </source>
</evidence>
<dbReference type="PANTHER" id="PTHR33908:SF11">
    <property type="entry name" value="MEMBRANE PROTEIN"/>
    <property type="match status" value="1"/>
</dbReference>
<keyword evidence="5 8" id="KW-0812">Transmembrane</keyword>
<dbReference type="InterPro" id="IPR038731">
    <property type="entry name" value="RgtA/B/C-like"/>
</dbReference>
<gene>
    <name evidence="10" type="ORF">GENT5_17040</name>
</gene>
<feature type="transmembrane region" description="Helical" evidence="8">
    <location>
        <begin position="153"/>
        <end position="181"/>
    </location>
</feature>
<feature type="transmembrane region" description="Helical" evidence="8">
    <location>
        <begin position="101"/>
        <end position="122"/>
    </location>
</feature>
<feature type="transmembrane region" description="Helical" evidence="8">
    <location>
        <begin position="70"/>
        <end position="89"/>
    </location>
</feature>
<protein>
    <recommendedName>
        <fullName evidence="9">Glycosyltransferase RgtA/B/C/D-like domain-containing protein</fullName>
    </recommendedName>
</protein>
<evidence type="ECO:0000256" key="7">
    <source>
        <dbReference type="ARBA" id="ARBA00023136"/>
    </source>
</evidence>
<sequence length="504" mass="58110">MIFKQSKIIWLIVIATLIRIVLATSIDLGNDEVYYLTYAQHLQWNYFDHPPMVALLIRLTTFNLFFTDAFFVRLGPILLAAINTFLMYVIGCKLKNKTTGFIATLLFTSSIYTSIIAGVFILPDAPQLFFWIICIYLLIEIVTESSNQTNYKLILFGFFAGLCIMSKIHGLFLWIGFAMYVLFYKRTLLFNKFFYLSVLISIVIVSPILIWNIENHFITYTFHSNRVTLDRGFNFNSFFREVLGGALYNNPLNYILIVSALIGLYLNQYSIDQPIKRLLLITSLPLVFILIFISFFRDTLPHWSGPAFVSLILITSMVLSISSDKKNKFPIMVNASLLLTVGIIFSGIVIINNYPGTIGSKQSDNLGKGDVTLDMYQWDYFKSEFNTIYKANLKNGTTTTKFIVNNKWFPAAHIDNYIAQPLHLSFVGLGKLEDIHTYAWLNNYREKLKKGDDAYFITFSNTFSNPNELYSKSFEKINKPIIITQYRKKIAARKMFVYLLESYK</sequence>
<dbReference type="EMBL" id="AP025184">
    <property type="protein sequence ID" value="BDB55399.1"/>
    <property type="molecule type" value="Genomic_DNA"/>
</dbReference>
<evidence type="ECO:0000256" key="2">
    <source>
        <dbReference type="ARBA" id="ARBA00022475"/>
    </source>
</evidence>